<dbReference type="Pfam" id="PF00443">
    <property type="entry name" value="UCH"/>
    <property type="match status" value="1"/>
</dbReference>
<gene>
    <name evidence="3" type="ORF">NE237_001038</name>
</gene>
<evidence type="ECO:0000256" key="1">
    <source>
        <dbReference type="SAM" id="MobiDB-lite"/>
    </source>
</evidence>
<dbReference type="PANTHER" id="PTHR21646">
    <property type="entry name" value="UBIQUITIN CARBOXYL-TERMINAL HYDROLASE"/>
    <property type="match status" value="1"/>
</dbReference>
<dbReference type="InterPro" id="IPR050185">
    <property type="entry name" value="Ub_carboxyl-term_hydrolase"/>
</dbReference>
<comment type="caution">
    <text evidence="3">The sequence shown here is derived from an EMBL/GenBank/DDBJ whole genome shotgun (WGS) entry which is preliminary data.</text>
</comment>
<evidence type="ECO:0000259" key="2">
    <source>
        <dbReference type="PROSITE" id="PS50235"/>
    </source>
</evidence>
<accession>A0A9Q0KSJ7</accession>
<feature type="domain" description="USP" evidence="2">
    <location>
        <begin position="1"/>
        <end position="239"/>
    </location>
</feature>
<dbReference type="AlphaFoldDB" id="A0A9Q0KSJ7"/>
<dbReference type="Proteomes" id="UP001141806">
    <property type="component" value="Unassembled WGS sequence"/>
</dbReference>
<dbReference type="PROSITE" id="PS50235">
    <property type="entry name" value="USP_3"/>
    <property type="match status" value="1"/>
</dbReference>
<evidence type="ECO:0000313" key="4">
    <source>
        <dbReference type="Proteomes" id="UP001141806"/>
    </source>
</evidence>
<evidence type="ECO:0000313" key="3">
    <source>
        <dbReference type="EMBL" id="KAJ4975932.1"/>
    </source>
</evidence>
<dbReference type="GO" id="GO:0016579">
    <property type="term" value="P:protein deubiquitination"/>
    <property type="evidence" value="ECO:0007669"/>
    <property type="project" value="InterPro"/>
</dbReference>
<dbReference type="Gene3D" id="3.90.70.10">
    <property type="entry name" value="Cysteine proteinases"/>
    <property type="match status" value="1"/>
</dbReference>
<organism evidence="3 4">
    <name type="scientific">Protea cynaroides</name>
    <dbReference type="NCBI Taxonomy" id="273540"/>
    <lineage>
        <taxon>Eukaryota</taxon>
        <taxon>Viridiplantae</taxon>
        <taxon>Streptophyta</taxon>
        <taxon>Embryophyta</taxon>
        <taxon>Tracheophyta</taxon>
        <taxon>Spermatophyta</taxon>
        <taxon>Magnoliopsida</taxon>
        <taxon>Proteales</taxon>
        <taxon>Proteaceae</taxon>
        <taxon>Protea</taxon>
    </lineage>
</organism>
<feature type="compositionally biased region" description="Polar residues" evidence="1">
    <location>
        <begin position="1"/>
        <end position="13"/>
    </location>
</feature>
<reference evidence="3" key="1">
    <citation type="journal article" date="2023" name="Plant J.">
        <title>The genome of the king protea, Protea cynaroides.</title>
        <authorList>
            <person name="Chang J."/>
            <person name="Duong T.A."/>
            <person name="Schoeman C."/>
            <person name="Ma X."/>
            <person name="Roodt D."/>
            <person name="Barker N."/>
            <person name="Li Z."/>
            <person name="Van de Peer Y."/>
            <person name="Mizrachi E."/>
        </authorList>
    </citation>
    <scope>NUCLEOTIDE SEQUENCE</scope>
    <source>
        <tissue evidence="3">Young leaves</tissue>
    </source>
</reference>
<dbReference type="PANTHER" id="PTHR21646:SF18">
    <property type="entry name" value="UBIQUITIN CARBOXYL-TERMINAL HYDROLASE 5"/>
    <property type="match status" value="1"/>
</dbReference>
<protein>
    <recommendedName>
        <fullName evidence="2">USP domain-containing protein</fullName>
    </recommendedName>
</protein>
<dbReference type="OrthoDB" id="292964at2759"/>
<keyword evidence="4" id="KW-1185">Reference proteome</keyword>
<proteinExistence type="predicted"/>
<sequence>MLRVNSNRTSDLPENNIPAAASQASQAVSSSEACTDAMVSDSIDKDDSSSLPSMHSKLPLQLVDENNACIDLSTGEEKPIRFSSSSSTIIVFIDWSQEQLEKYDTHYLDDLPEVLEYGNVAKKANTEPLSLYTCLEAFLHGDPLDIMWYCLQCGEQRQASQKLDLWRLPEVLVIHLKRFSCSRSMMHKLETFVDFPIHDFDLTNYVAHKNNSRCQIYELYALSNHYGGMGSAIQHISSF</sequence>
<name>A0A9Q0KSJ7_9MAGN</name>
<dbReference type="SUPFAM" id="SSF54001">
    <property type="entry name" value="Cysteine proteinases"/>
    <property type="match status" value="1"/>
</dbReference>
<feature type="region of interest" description="Disordered" evidence="1">
    <location>
        <begin position="1"/>
        <end position="28"/>
    </location>
</feature>
<dbReference type="InterPro" id="IPR001394">
    <property type="entry name" value="Peptidase_C19_UCH"/>
</dbReference>
<feature type="compositionally biased region" description="Low complexity" evidence="1">
    <location>
        <begin position="19"/>
        <end position="28"/>
    </location>
</feature>
<dbReference type="InterPro" id="IPR038765">
    <property type="entry name" value="Papain-like_cys_pep_sf"/>
</dbReference>
<dbReference type="GO" id="GO:0004843">
    <property type="term" value="F:cysteine-type deubiquitinase activity"/>
    <property type="evidence" value="ECO:0007669"/>
    <property type="project" value="InterPro"/>
</dbReference>
<dbReference type="EMBL" id="JAMYWD010000003">
    <property type="protein sequence ID" value="KAJ4975932.1"/>
    <property type="molecule type" value="Genomic_DNA"/>
</dbReference>
<dbReference type="InterPro" id="IPR028889">
    <property type="entry name" value="USP"/>
</dbReference>